<proteinExistence type="predicted"/>
<sequence>MLPLSVWNVNLSNDVFNSLQEFYECGLVFSQKASAEYRNIHTAADYSSYVSMKIVKLGAYPLWKKSLTPKDQISIRELISKVIQQTTEKVNSFPVSVQGYSSAYIQEIVRDVKQLVQELKPRNDFEFKKEFFIDLSLYVCEQATPCFVELHRKYKEANDPLLHFKKKKNYLLIMSPL</sequence>
<dbReference type="PANTHER" id="PTHR22796">
    <property type="entry name" value="URG4-RELATED"/>
    <property type="match status" value="1"/>
</dbReference>
<protein>
    <submittedName>
        <fullName evidence="1">Uncharacterized protein</fullName>
    </submittedName>
</protein>
<dbReference type="Proteomes" id="UP000018467">
    <property type="component" value="Unassembled WGS sequence"/>
</dbReference>
<name>A0A3B1K762_ASTMX</name>
<organism evidence="1 2">
    <name type="scientific">Astyanax mexicanus</name>
    <name type="common">Blind cave fish</name>
    <name type="synonym">Astyanax fasciatus mexicanus</name>
    <dbReference type="NCBI Taxonomy" id="7994"/>
    <lineage>
        <taxon>Eukaryota</taxon>
        <taxon>Metazoa</taxon>
        <taxon>Chordata</taxon>
        <taxon>Craniata</taxon>
        <taxon>Vertebrata</taxon>
        <taxon>Euteleostomi</taxon>
        <taxon>Actinopterygii</taxon>
        <taxon>Neopterygii</taxon>
        <taxon>Teleostei</taxon>
        <taxon>Ostariophysi</taxon>
        <taxon>Characiformes</taxon>
        <taxon>Characoidei</taxon>
        <taxon>Acestrorhamphidae</taxon>
        <taxon>Acestrorhamphinae</taxon>
        <taxon>Astyanax</taxon>
    </lineage>
</organism>
<reference evidence="1" key="3">
    <citation type="submission" date="2025-08" db="UniProtKB">
        <authorList>
            <consortium name="Ensembl"/>
        </authorList>
    </citation>
    <scope>IDENTIFICATION</scope>
</reference>
<dbReference type="PANTHER" id="PTHR22796:SF6">
    <property type="entry name" value="INTERFERON-INDUCED VERY LARGE GTPASE 1-RELATED"/>
    <property type="match status" value="1"/>
</dbReference>
<dbReference type="Ensembl" id="ENSAMXT00000057306.1">
    <property type="protein sequence ID" value="ENSAMXP00000049806.1"/>
    <property type="gene ID" value="ENSAMXG00000032142.1"/>
</dbReference>
<dbReference type="Bgee" id="ENSAMXG00000032142">
    <property type="expression patterns" value="Expressed in embryo and 1 other cell type or tissue"/>
</dbReference>
<evidence type="ECO:0000313" key="2">
    <source>
        <dbReference type="Proteomes" id="UP000018467"/>
    </source>
</evidence>
<keyword evidence="2" id="KW-1185">Reference proteome</keyword>
<reference evidence="2" key="1">
    <citation type="submission" date="2013-03" db="EMBL/GenBank/DDBJ databases">
        <authorList>
            <person name="Jeffery W."/>
            <person name="Warren W."/>
            <person name="Wilson R.K."/>
        </authorList>
    </citation>
    <scope>NUCLEOTIDE SEQUENCE</scope>
    <source>
        <strain evidence="2">female</strain>
    </source>
</reference>
<reference evidence="1" key="4">
    <citation type="submission" date="2025-09" db="UniProtKB">
        <authorList>
            <consortium name="Ensembl"/>
        </authorList>
    </citation>
    <scope>IDENTIFICATION</scope>
</reference>
<reference evidence="2" key="2">
    <citation type="journal article" date="2014" name="Nat. Commun.">
        <title>The cavefish genome reveals candidate genes for eye loss.</title>
        <authorList>
            <person name="McGaugh S.E."/>
            <person name="Gross J.B."/>
            <person name="Aken B."/>
            <person name="Blin M."/>
            <person name="Borowsky R."/>
            <person name="Chalopin D."/>
            <person name="Hinaux H."/>
            <person name="Jeffery W.R."/>
            <person name="Keene A."/>
            <person name="Ma L."/>
            <person name="Minx P."/>
            <person name="Murphy D."/>
            <person name="O'Quin K.E."/>
            <person name="Retaux S."/>
            <person name="Rohner N."/>
            <person name="Searle S.M."/>
            <person name="Stahl B.A."/>
            <person name="Tabin C."/>
            <person name="Volff J.N."/>
            <person name="Yoshizawa M."/>
            <person name="Warren W.C."/>
        </authorList>
    </citation>
    <scope>NUCLEOTIDE SEQUENCE [LARGE SCALE GENOMIC DNA]</scope>
    <source>
        <strain evidence="2">female</strain>
    </source>
</reference>
<dbReference type="AlphaFoldDB" id="A0A3B1K762"/>
<accession>A0A3B1K762</accession>
<dbReference type="STRING" id="7994.ENSAMXP00000049806"/>
<dbReference type="InParanoid" id="A0A3B1K762"/>
<evidence type="ECO:0000313" key="1">
    <source>
        <dbReference type="Ensembl" id="ENSAMXP00000049806.1"/>
    </source>
</evidence>